<dbReference type="PANTHER" id="PTHR30217">
    <property type="entry name" value="PEPTIDASE U32 FAMILY"/>
    <property type="match status" value="1"/>
</dbReference>
<dbReference type="Pfam" id="PF01136">
    <property type="entry name" value="Peptidase_U32"/>
    <property type="match status" value="2"/>
</dbReference>
<evidence type="ECO:0000259" key="1">
    <source>
        <dbReference type="Pfam" id="PF12392"/>
    </source>
</evidence>
<dbReference type="PROSITE" id="PS01276">
    <property type="entry name" value="PEPTIDASE_U32"/>
    <property type="match status" value="1"/>
</dbReference>
<dbReference type="EMBL" id="LK933105">
    <property type="protein sequence ID" value="CDT31722.1"/>
    <property type="molecule type" value="Genomic_DNA"/>
</dbReference>
<dbReference type="Proteomes" id="UP000411588">
    <property type="component" value="Unassembled WGS sequence"/>
</dbReference>
<dbReference type="InterPro" id="IPR020988">
    <property type="entry name" value="Pept_U32_collagenase"/>
</dbReference>
<reference evidence="5 6" key="2">
    <citation type="submission" date="2019-02" db="EMBL/GenBank/DDBJ databases">
        <authorList>
            <consortium name="Pathogen Informatics"/>
        </authorList>
    </citation>
    <scope>NUCLEOTIDE SEQUENCE [LARGE SCALE GENOMIC DNA]</scope>
    <source>
        <strain evidence="6">clo34</strain>
        <strain evidence="5">Clo34</strain>
    </source>
</reference>
<evidence type="ECO:0000313" key="6">
    <source>
        <dbReference type="Proteomes" id="UP000411588"/>
    </source>
</evidence>
<dbReference type="EMBL" id="LK932367">
    <property type="protein sequence ID" value="CDS84499.1"/>
    <property type="molecule type" value="Genomic_DNA"/>
</dbReference>
<dbReference type="EMBL" id="CAADAN010000005">
    <property type="protein sequence ID" value="VFD31706.1"/>
    <property type="molecule type" value="Genomic_DNA"/>
</dbReference>
<reference evidence="3" key="1">
    <citation type="submission" date="2014-07" db="EMBL/GenBank/DDBJ databases">
        <authorList>
            <person name="Monot Marc"/>
        </authorList>
    </citation>
    <scope>NUCLEOTIDE SEQUENCE</scope>
    <source>
        <strain evidence="4">7032989</strain>
        <strain evidence="3">7032994</strain>
    </source>
</reference>
<evidence type="ECO:0000313" key="3">
    <source>
        <dbReference type="EMBL" id="CDS84499.1"/>
    </source>
</evidence>
<dbReference type="Pfam" id="PF12392">
    <property type="entry name" value="DUF3656"/>
    <property type="match status" value="1"/>
</dbReference>
<keyword evidence="5" id="KW-0645">Protease</keyword>
<feature type="domain" description="Peptidase U32 collagenase" evidence="1">
    <location>
        <begin position="384"/>
        <end position="504"/>
    </location>
</feature>
<name>A0A069A0M0_CLODI</name>
<organism evidence="3">
    <name type="scientific">Clostridioides difficile</name>
    <name type="common">Peptoclostridium difficile</name>
    <dbReference type="NCBI Taxonomy" id="1496"/>
    <lineage>
        <taxon>Bacteria</taxon>
        <taxon>Bacillati</taxon>
        <taxon>Bacillota</taxon>
        <taxon>Clostridia</taxon>
        <taxon>Peptostreptococcales</taxon>
        <taxon>Peptostreptococcaceae</taxon>
        <taxon>Clostridioides</taxon>
    </lineage>
</organism>
<dbReference type="PANTHER" id="PTHR30217:SF10">
    <property type="entry name" value="23S RRNA 5-HYDROXYCYTIDINE C2501 SYNTHASE"/>
    <property type="match status" value="1"/>
</dbReference>
<proteinExistence type="predicted"/>
<dbReference type="EC" id="3.4.-.-" evidence="5"/>
<dbReference type="EMBL" id="LK932481">
    <property type="protein sequence ID" value="CDS84043.1"/>
    <property type="molecule type" value="Genomic_DNA"/>
</dbReference>
<dbReference type="GO" id="GO:0008233">
    <property type="term" value="F:peptidase activity"/>
    <property type="evidence" value="ECO:0007669"/>
    <property type="project" value="UniProtKB-KW"/>
</dbReference>
<dbReference type="GO" id="GO:0006508">
    <property type="term" value="P:proteolysis"/>
    <property type="evidence" value="ECO:0007669"/>
    <property type="project" value="UniProtKB-KW"/>
</dbReference>
<dbReference type="RefSeq" id="WP_003436877.1">
    <property type="nucleotide sequence ID" value="NZ_BBYB01000015.1"/>
</dbReference>
<evidence type="ECO:0000313" key="2">
    <source>
        <dbReference type="EMBL" id="CDS84043.1"/>
    </source>
</evidence>
<dbReference type="InterPro" id="IPR001539">
    <property type="entry name" value="Peptidase_U32"/>
</dbReference>
<keyword evidence="5" id="KW-0378">Hydrolase</keyword>
<evidence type="ECO:0000313" key="5">
    <source>
        <dbReference type="EMBL" id="VFD31706.1"/>
    </source>
</evidence>
<evidence type="ECO:0000313" key="4">
    <source>
        <dbReference type="EMBL" id="CDT31722.1"/>
    </source>
</evidence>
<protein>
    <submittedName>
        <fullName evidence="2 3">Peptidase, U32 family</fullName>
    </submittedName>
    <submittedName>
        <fullName evidence="5">Protease</fullName>
        <ecNumber evidence="5">3.4.-.-</ecNumber>
    </submittedName>
</protein>
<dbReference type="InterPro" id="IPR051454">
    <property type="entry name" value="RNA/ubiquinone_mod_enzymes"/>
</dbReference>
<accession>A0A069A0M0</accession>
<gene>
    <name evidence="5" type="primary">yhbU_2</name>
    <name evidence="4" type="ORF">BN1095_430038</name>
    <name evidence="2" type="ORF">BN1096_300002</name>
    <name evidence="3" type="ORF">BN1097_310001</name>
    <name evidence="5" type="ORF">SAMEA1402399_01759</name>
</gene>
<dbReference type="AlphaFoldDB" id="A0A069A0M0"/>
<sequence>MKKIELLAPVGSFDSLKAAVQNGANAVYLGGKDFSARASANNFDRNELIEAVKYSHIRGVQVFVTVNTLIKQYEIEDFVEYVKFLYDIDIDALIVQDIGMARLIKKLLPDFELHASTQMVAHSLEDVKYLQSVGFDRVVLARELNVDEIKWICENTTVDIEVFVHGALCVCYSGQCLMSSMIGNRSGNRGRCAQPCRQKYELIDINTGEVVKSNGDYLLSPRDLSTIEDLDKIIEAGVLSLKIEGRMKKPEYVATVVSGYREAINEFVDKKKISISEEIINNLYTIFNRKFTKGYILGEVGKDIMNSNRPNNQGLYIGKVLDYNRKNKRLRVMLENTLKKGDGINLGGGTIGRIIKDGEITTIAHKGDLIELDFVGEAKRNQLIYKTSDSELMDRVQATFQQDKEFIKTNIRAKVSIKLGKKPELFISDFCGNKSVVEGDKIVEKAIKVALSKEKIETQIQKLGNTPYKLKEIEIDLDEGVSMPISVLNQMRRDCIELLDEERIKIKDRKFKKNRLKYQPNRVNKQKKLDTAPKIRVKVKNLEQLEAVLNYNVDLIYYEDINTLSKALQMVSSISIDSNISIDSSISMDLDTSSSLGTPKELMGSNTNNIDTLSNTSKIDTLNKNHYNTAVTDKKLIYSAPRIVRNKEYKQFEILDNIKGINKVQIGNWGSMEYFKKKDLNIDCYLNAFNSESINHFKEEGASTVCLSQELNLNEIKQTLKYTDVEIEAVIYGYAPMMVTEYCPMGVVVRDCKKDKRVAKCKESSYALRDFTDASYRITQDIFCRSTIYNSKVTCMLDNLYELEEIGIDVFRIDFTVEDSEMVKKVIEAHIEVLSNNYKLGKKATDLYKKLDEIGTVAGHYYKGVE</sequence>